<dbReference type="Proteomes" id="UP000663637">
    <property type="component" value="Chromosome"/>
</dbReference>
<dbReference type="PANTHER" id="PTHR34980:SF2">
    <property type="entry name" value="INNER MEMBRANE PROTEIN YHAH-RELATED"/>
    <property type="match status" value="1"/>
</dbReference>
<keyword evidence="1" id="KW-0812">Transmembrane</keyword>
<sequence>MIDDESLRNLEKLHKLKEEGVITAEDFDAAKERLLKGQPKRPQALPMTMRAAGTGLPAEEDYLGWALLPLKRYAQFDGRSTRKEFWMFLLAINVVFAALLTIALTDTDYLGRLGMLGKVAVLTLVIGVLGAFVPYIALLVRRFHDQNKSGWFAAINLIPYLGALIVLGFMLVQGDTGDNDYGPDPRA</sequence>
<dbReference type="Pfam" id="PF05656">
    <property type="entry name" value="DUF805"/>
    <property type="match status" value="1"/>
</dbReference>
<feature type="domain" description="SHOCT" evidence="2">
    <location>
        <begin position="10"/>
        <end position="35"/>
    </location>
</feature>
<name>A0ABX7K8P4_9SPHN</name>
<feature type="transmembrane region" description="Helical" evidence="1">
    <location>
        <begin position="85"/>
        <end position="104"/>
    </location>
</feature>
<evidence type="ECO:0000256" key="1">
    <source>
        <dbReference type="SAM" id="Phobius"/>
    </source>
</evidence>
<dbReference type="InterPro" id="IPR018649">
    <property type="entry name" value="SHOCT"/>
</dbReference>
<keyword evidence="1" id="KW-1133">Transmembrane helix</keyword>
<feature type="transmembrane region" description="Helical" evidence="1">
    <location>
        <begin position="116"/>
        <end position="139"/>
    </location>
</feature>
<dbReference type="Pfam" id="PF09851">
    <property type="entry name" value="SHOCT"/>
    <property type="match status" value="1"/>
</dbReference>
<keyword evidence="4" id="KW-1185">Reference proteome</keyword>
<proteinExistence type="predicted"/>
<dbReference type="InterPro" id="IPR008523">
    <property type="entry name" value="DUF805"/>
</dbReference>
<evidence type="ECO:0000313" key="4">
    <source>
        <dbReference type="Proteomes" id="UP000663637"/>
    </source>
</evidence>
<organism evidence="3 4">
    <name type="scientific">Tsuneonella flava</name>
    <dbReference type="NCBI Taxonomy" id="2055955"/>
    <lineage>
        <taxon>Bacteria</taxon>
        <taxon>Pseudomonadati</taxon>
        <taxon>Pseudomonadota</taxon>
        <taxon>Alphaproteobacteria</taxon>
        <taxon>Sphingomonadales</taxon>
        <taxon>Erythrobacteraceae</taxon>
        <taxon>Tsuneonella</taxon>
    </lineage>
</organism>
<gene>
    <name evidence="3" type="ORF">IDJ81_13560</name>
</gene>
<evidence type="ECO:0000259" key="2">
    <source>
        <dbReference type="Pfam" id="PF09851"/>
    </source>
</evidence>
<protein>
    <submittedName>
        <fullName evidence="3">DUF805 domain-containing protein</fullName>
    </submittedName>
</protein>
<dbReference type="RefSeq" id="WP_205441696.1">
    <property type="nucleotide sequence ID" value="NZ_CP061510.1"/>
</dbReference>
<accession>A0ABX7K8P4</accession>
<keyword evidence="1" id="KW-0472">Membrane</keyword>
<feature type="transmembrane region" description="Helical" evidence="1">
    <location>
        <begin position="151"/>
        <end position="172"/>
    </location>
</feature>
<reference evidence="3 4" key="1">
    <citation type="submission" date="2020-09" db="EMBL/GenBank/DDBJ databases">
        <title>Complete genome sequence of altererythrobacter flavus SS-21NJ, isolated from Dongying oil sludge in Shandong province.</title>
        <authorList>
            <person name="Sun S."/>
            <person name="Zhang Z."/>
        </authorList>
    </citation>
    <scope>NUCLEOTIDE SEQUENCE [LARGE SCALE GENOMIC DNA]</scope>
    <source>
        <strain evidence="3 4">SS-21NJ</strain>
    </source>
</reference>
<dbReference type="PANTHER" id="PTHR34980">
    <property type="entry name" value="INNER MEMBRANE PROTEIN-RELATED-RELATED"/>
    <property type="match status" value="1"/>
</dbReference>
<dbReference type="EMBL" id="CP061510">
    <property type="protein sequence ID" value="QSB44327.1"/>
    <property type="molecule type" value="Genomic_DNA"/>
</dbReference>
<evidence type="ECO:0000313" key="3">
    <source>
        <dbReference type="EMBL" id="QSB44327.1"/>
    </source>
</evidence>